<evidence type="ECO:0000313" key="2">
    <source>
        <dbReference type="EMBL" id="KRW98927.1"/>
    </source>
</evidence>
<comment type="caution">
    <text evidence="2">The sequence shown here is derived from an EMBL/GenBank/DDBJ whole genome shotgun (WGS) entry which is preliminary data.</text>
</comment>
<dbReference type="InterPro" id="IPR019401">
    <property type="entry name" value="Znf_CHCC"/>
</dbReference>
<accession>A0A0V0Q9W0</accession>
<evidence type="ECO:0000259" key="1">
    <source>
        <dbReference type="Pfam" id="PF10276"/>
    </source>
</evidence>
<dbReference type="AlphaFoldDB" id="A0A0V0Q9W0"/>
<dbReference type="InParanoid" id="A0A0V0Q9W0"/>
<dbReference type="PANTHER" id="PTHR13156">
    <property type="entry name" value="NADH-UBIQUINONE OXIDOREDUCTASE 13 KD-A SUBUNIT"/>
    <property type="match status" value="1"/>
</dbReference>
<name>A0A0V0Q9W0_PSEPJ</name>
<evidence type="ECO:0000313" key="3">
    <source>
        <dbReference type="Proteomes" id="UP000054937"/>
    </source>
</evidence>
<organism evidence="2 3">
    <name type="scientific">Pseudocohnilembus persalinus</name>
    <name type="common">Ciliate</name>
    <dbReference type="NCBI Taxonomy" id="266149"/>
    <lineage>
        <taxon>Eukaryota</taxon>
        <taxon>Sar</taxon>
        <taxon>Alveolata</taxon>
        <taxon>Ciliophora</taxon>
        <taxon>Intramacronucleata</taxon>
        <taxon>Oligohymenophorea</taxon>
        <taxon>Scuticociliatia</taxon>
        <taxon>Philasterida</taxon>
        <taxon>Pseudocohnilembidae</taxon>
        <taxon>Pseudocohnilembus</taxon>
    </lineage>
</organism>
<proteinExistence type="predicted"/>
<dbReference type="Gene3D" id="2.60.260.40">
    <property type="entry name" value="q5lls5 like domains"/>
    <property type="match status" value="1"/>
</dbReference>
<gene>
    <name evidence="2" type="ORF">PPERSA_09452</name>
</gene>
<protein>
    <recommendedName>
        <fullName evidence="1">Zinc finger CHCC-type domain-containing protein</fullName>
    </recommendedName>
</protein>
<dbReference type="Pfam" id="PF10276">
    <property type="entry name" value="zf-CHCC"/>
    <property type="match status" value="1"/>
</dbReference>
<dbReference type="GO" id="GO:0006120">
    <property type="term" value="P:mitochondrial electron transport, NADH to ubiquinone"/>
    <property type="evidence" value="ECO:0007669"/>
    <property type="project" value="TreeGrafter"/>
</dbReference>
<dbReference type="PANTHER" id="PTHR13156:SF0">
    <property type="entry name" value="NADH DEHYDROGENASE [UBIQUINONE] IRON-SULFUR PROTEIN 6, MITOCHONDRIAL"/>
    <property type="match status" value="1"/>
</dbReference>
<keyword evidence="3" id="KW-1185">Reference proteome</keyword>
<dbReference type="Proteomes" id="UP000054937">
    <property type="component" value="Unassembled WGS sequence"/>
</dbReference>
<dbReference type="EMBL" id="LDAU01000225">
    <property type="protein sequence ID" value="KRW98927.1"/>
    <property type="molecule type" value="Genomic_DNA"/>
</dbReference>
<feature type="domain" description="Zinc finger CHCC-type" evidence="1">
    <location>
        <begin position="84"/>
        <end position="121"/>
    </location>
</feature>
<dbReference type="OrthoDB" id="307899at2759"/>
<sequence>MLKGGLKIAQIVQKTNKKSLTQVVACKFGNNDLRNMATQTFDELSNNNWHYNQHDAKKSEWTHKSDAEQYIQKVPIIYTEQTLVRCMGGTEINAGHPQVYIKLDTRTPHQVQTCKYCGLRFALKEGAHHH</sequence>
<reference evidence="2 3" key="1">
    <citation type="journal article" date="2015" name="Sci. Rep.">
        <title>Genome of the facultative scuticociliatosis pathogen Pseudocohnilembus persalinus provides insight into its virulence through horizontal gene transfer.</title>
        <authorList>
            <person name="Xiong J."/>
            <person name="Wang G."/>
            <person name="Cheng J."/>
            <person name="Tian M."/>
            <person name="Pan X."/>
            <person name="Warren A."/>
            <person name="Jiang C."/>
            <person name="Yuan D."/>
            <person name="Miao W."/>
        </authorList>
    </citation>
    <scope>NUCLEOTIDE SEQUENCE [LARGE SCALE GENOMIC DNA]</scope>
    <source>
        <strain evidence="2">36N120E</strain>
    </source>
</reference>
<dbReference type="GO" id="GO:0005739">
    <property type="term" value="C:mitochondrion"/>
    <property type="evidence" value="ECO:0007669"/>
    <property type="project" value="GOC"/>
</dbReference>